<dbReference type="OrthoDB" id="10268011at2759"/>
<reference evidence="2 3" key="1">
    <citation type="journal article" date="2019" name="Nat. Ecol. Evol.">
        <title>Megaphylogeny resolves global patterns of mushroom evolution.</title>
        <authorList>
            <person name="Varga T."/>
            <person name="Krizsan K."/>
            <person name="Foldi C."/>
            <person name="Dima B."/>
            <person name="Sanchez-Garcia M."/>
            <person name="Sanchez-Ramirez S."/>
            <person name="Szollosi G.J."/>
            <person name="Szarkandi J.G."/>
            <person name="Papp V."/>
            <person name="Albert L."/>
            <person name="Andreopoulos W."/>
            <person name="Angelini C."/>
            <person name="Antonin V."/>
            <person name="Barry K.W."/>
            <person name="Bougher N.L."/>
            <person name="Buchanan P."/>
            <person name="Buyck B."/>
            <person name="Bense V."/>
            <person name="Catcheside P."/>
            <person name="Chovatia M."/>
            <person name="Cooper J."/>
            <person name="Damon W."/>
            <person name="Desjardin D."/>
            <person name="Finy P."/>
            <person name="Geml J."/>
            <person name="Haridas S."/>
            <person name="Hughes K."/>
            <person name="Justo A."/>
            <person name="Karasinski D."/>
            <person name="Kautmanova I."/>
            <person name="Kiss B."/>
            <person name="Kocsube S."/>
            <person name="Kotiranta H."/>
            <person name="LaButti K.M."/>
            <person name="Lechner B.E."/>
            <person name="Liimatainen K."/>
            <person name="Lipzen A."/>
            <person name="Lukacs Z."/>
            <person name="Mihaltcheva S."/>
            <person name="Morgado L.N."/>
            <person name="Niskanen T."/>
            <person name="Noordeloos M.E."/>
            <person name="Ohm R.A."/>
            <person name="Ortiz-Santana B."/>
            <person name="Ovrebo C."/>
            <person name="Racz N."/>
            <person name="Riley R."/>
            <person name="Savchenko A."/>
            <person name="Shiryaev A."/>
            <person name="Soop K."/>
            <person name="Spirin V."/>
            <person name="Szebenyi C."/>
            <person name="Tomsovsky M."/>
            <person name="Tulloss R.E."/>
            <person name="Uehling J."/>
            <person name="Grigoriev I.V."/>
            <person name="Vagvolgyi C."/>
            <person name="Papp T."/>
            <person name="Martin F.M."/>
            <person name="Miettinen O."/>
            <person name="Hibbett D.S."/>
            <person name="Nagy L.G."/>
        </authorList>
    </citation>
    <scope>NUCLEOTIDE SEQUENCE [LARGE SCALE GENOMIC DNA]</scope>
    <source>
        <strain evidence="2 3">CBS 309.79</strain>
    </source>
</reference>
<protein>
    <recommendedName>
        <fullName evidence="1">DUF6741 domain-containing protein</fullName>
    </recommendedName>
</protein>
<evidence type="ECO:0000313" key="2">
    <source>
        <dbReference type="EMBL" id="TFL05383.1"/>
    </source>
</evidence>
<dbReference type="Pfam" id="PF20526">
    <property type="entry name" value="DUF6741"/>
    <property type="match status" value="1"/>
</dbReference>
<dbReference type="Proteomes" id="UP000305067">
    <property type="component" value="Unassembled WGS sequence"/>
</dbReference>
<dbReference type="EMBL" id="ML178817">
    <property type="protein sequence ID" value="TFL05383.1"/>
    <property type="molecule type" value="Genomic_DNA"/>
</dbReference>
<evidence type="ECO:0000259" key="1">
    <source>
        <dbReference type="Pfam" id="PF20526"/>
    </source>
</evidence>
<dbReference type="AlphaFoldDB" id="A0A5C3QTM5"/>
<organism evidence="2 3">
    <name type="scientific">Pterulicium gracile</name>
    <dbReference type="NCBI Taxonomy" id="1884261"/>
    <lineage>
        <taxon>Eukaryota</taxon>
        <taxon>Fungi</taxon>
        <taxon>Dikarya</taxon>
        <taxon>Basidiomycota</taxon>
        <taxon>Agaricomycotina</taxon>
        <taxon>Agaricomycetes</taxon>
        <taxon>Agaricomycetidae</taxon>
        <taxon>Agaricales</taxon>
        <taxon>Pleurotineae</taxon>
        <taxon>Pterulaceae</taxon>
        <taxon>Pterulicium</taxon>
    </lineage>
</organism>
<accession>A0A5C3QTM5</accession>
<proteinExistence type="predicted"/>
<dbReference type="InterPro" id="IPR046629">
    <property type="entry name" value="DUF6741"/>
</dbReference>
<keyword evidence="3" id="KW-1185">Reference proteome</keyword>
<name>A0A5C3QTM5_9AGAR</name>
<gene>
    <name evidence="2" type="ORF">BDV98DRAFT_500711</name>
</gene>
<sequence length="153" mass="17789">MVPYSRSRRRSSVSFVGGRPPSLNLDPYRRPSNMNVKFKFKGSLIAGVPLLEAQSRHIRLSGNDDYTLQDLHADNRRCLLLKVKWVNFNSVTYEIPLDHYERRVSLATLARRVSRACVHYLQSNMVPVPLERIELHHLEEIAYGTWQPMLCVR</sequence>
<dbReference type="STRING" id="1884261.A0A5C3QTM5"/>
<evidence type="ECO:0000313" key="3">
    <source>
        <dbReference type="Proteomes" id="UP000305067"/>
    </source>
</evidence>
<feature type="domain" description="DUF6741" evidence="1">
    <location>
        <begin position="25"/>
        <end position="151"/>
    </location>
</feature>